<keyword evidence="1" id="KW-0812">Transmembrane</keyword>
<dbReference type="OrthoDB" id="9799090at2"/>
<feature type="transmembrane region" description="Helical" evidence="1">
    <location>
        <begin position="50"/>
        <end position="69"/>
    </location>
</feature>
<dbReference type="Proteomes" id="UP000182241">
    <property type="component" value="Unassembled WGS sequence"/>
</dbReference>
<protein>
    <submittedName>
        <fullName evidence="3">Ion channel</fullName>
    </submittedName>
</protein>
<reference evidence="4" key="1">
    <citation type="submission" date="2016-10" db="EMBL/GenBank/DDBJ databases">
        <authorList>
            <person name="Varghese N."/>
            <person name="Submissions S."/>
        </authorList>
    </citation>
    <scope>NUCLEOTIDE SEQUENCE [LARGE SCALE GENOMIC DNA]</scope>
    <source>
        <strain evidence="4">DSM 44234</strain>
    </source>
</reference>
<gene>
    <name evidence="3" type="ORF">SAMN04489793_2080</name>
</gene>
<accession>A0A1H4RT80</accession>
<dbReference type="RefSeq" id="WP_102101634.1">
    <property type="nucleotide sequence ID" value="NZ_CBDRGN010000001.1"/>
</dbReference>
<dbReference type="Gene3D" id="1.10.287.70">
    <property type="match status" value="1"/>
</dbReference>
<evidence type="ECO:0000259" key="2">
    <source>
        <dbReference type="Pfam" id="PF07885"/>
    </source>
</evidence>
<dbReference type="InterPro" id="IPR013099">
    <property type="entry name" value="K_chnl_dom"/>
</dbReference>
<proteinExistence type="predicted"/>
<evidence type="ECO:0000313" key="3">
    <source>
        <dbReference type="EMBL" id="SEC35028.1"/>
    </source>
</evidence>
<keyword evidence="1" id="KW-1133">Transmembrane helix</keyword>
<dbReference type="AlphaFoldDB" id="A0A1H4RT80"/>
<name>A0A1H4RT80_TSUTY</name>
<organism evidence="3 4">
    <name type="scientific">Tsukamurella tyrosinosolvens</name>
    <dbReference type="NCBI Taxonomy" id="57704"/>
    <lineage>
        <taxon>Bacteria</taxon>
        <taxon>Bacillati</taxon>
        <taxon>Actinomycetota</taxon>
        <taxon>Actinomycetes</taxon>
        <taxon>Mycobacteriales</taxon>
        <taxon>Tsukamurellaceae</taxon>
        <taxon>Tsukamurella</taxon>
    </lineage>
</organism>
<feature type="transmembrane region" description="Helical" evidence="1">
    <location>
        <begin position="26"/>
        <end position="44"/>
    </location>
</feature>
<evidence type="ECO:0000313" key="4">
    <source>
        <dbReference type="Proteomes" id="UP000182241"/>
    </source>
</evidence>
<keyword evidence="1" id="KW-0472">Membrane</keyword>
<feature type="transmembrane region" description="Helical" evidence="1">
    <location>
        <begin position="81"/>
        <end position="103"/>
    </location>
</feature>
<keyword evidence="4" id="KW-1185">Reference proteome</keyword>
<evidence type="ECO:0000256" key="1">
    <source>
        <dbReference type="SAM" id="Phobius"/>
    </source>
</evidence>
<sequence length="123" mass="13426">MLGLTLMFKRLAGAIRTSWREPAMRAAMLSLVVIVTAATVFYTLTEKWSVIDSLFYAVSVGLPMGGGALSPTLTISKIFTLVYAILVVGLFVTVGGSLARSIVQNNTDRVTRLTEKRARDEDR</sequence>
<dbReference type="SUPFAM" id="SSF81324">
    <property type="entry name" value="Voltage-gated potassium channels"/>
    <property type="match status" value="1"/>
</dbReference>
<dbReference type="STRING" id="57704.SAMN04489793_2080"/>
<dbReference type="EMBL" id="FNSA01000003">
    <property type="protein sequence ID" value="SEC35028.1"/>
    <property type="molecule type" value="Genomic_DNA"/>
</dbReference>
<dbReference type="Pfam" id="PF07885">
    <property type="entry name" value="Ion_trans_2"/>
    <property type="match status" value="1"/>
</dbReference>
<feature type="domain" description="Potassium channel" evidence="2">
    <location>
        <begin position="31"/>
        <end position="102"/>
    </location>
</feature>